<dbReference type="OrthoDB" id="8781634at2"/>
<sequence length="384" mass="44311">MAPRRRQHGNSDLPIGLSLVKHRGKLKWRYRTPEGKDVWFPDSTARHEACEVARRFNAELRNPHKMTLTHNDKYNRPLSDWLPKIIKRVKTDEKLSPQVMKTFLSNCEKLKQSHGDVLSKSITLETVNDFVQEHAGDKSVEVQNRKIIFLNKIFDYMVDMSAMDENVARKKKLRPVAAKKRKRLKLADFQAIHAAAPHYLKTAMELAIQTTHAVLEVSRLKYSHCRFLPTPEVIEGMMVFGYVRIHRQKVQKKESSRVEIPITQALKSIIEQSRADKVLSPYVVHRISSSRVVPKECDHPTQITSEYISKAFSALRDELKLFEKMNKAERPTFHEIRALSIHLFTQAGYDPQARAAHADAKSTKVYQENHVEWVRVPAGELQIG</sequence>
<keyword evidence="1" id="KW-0238">DNA-binding</keyword>
<dbReference type="Proteomes" id="UP000219285">
    <property type="component" value="Chromosome"/>
</dbReference>
<keyword evidence="4" id="KW-1185">Reference proteome</keyword>
<name>A0A6M4M916_9ALTE</name>
<organism evidence="3 4">
    <name type="scientific">Alteromonas pelagimontana</name>
    <dbReference type="NCBI Taxonomy" id="1858656"/>
    <lineage>
        <taxon>Bacteria</taxon>
        <taxon>Pseudomonadati</taxon>
        <taxon>Pseudomonadota</taxon>
        <taxon>Gammaproteobacteria</taxon>
        <taxon>Alteromonadales</taxon>
        <taxon>Alteromonadaceae</taxon>
        <taxon>Alteromonas/Salinimonas group</taxon>
        <taxon>Alteromonas</taxon>
    </lineage>
</organism>
<reference evidence="4" key="1">
    <citation type="submission" date="2014-12" db="EMBL/GenBank/DDBJ databases">
        <title>Complete genome sequence of a multi-drug resistant Klebsiella pneumoniae.</title>
        <authorList>
            <person name="Hua X."/>
            <person name="Chen Q."/>
            <person name="Li X."/>
            <person name="Feng Y."/>
            <person name="Ruan Z."/>
            <person name="Yu Y."/>
        </authorList>
    </citation>
    <scope>NUCLEOTIDE SEQUENCE [LARGE SCALE GENOMIC DNA]</scope>
    <source>
        <strain evidence="4">5.12</strain>
    </source>
</reference>
<dbReference type="Gene3D" id="1.10.150.130">
    <property type="match status" value="1"/>
</dbReference>
<dbReference type="GO" id="GO:0015074">
    <property type="term" value="P:DNA integration"/>
    <property type="evidence" value="ECO:0007669"/>
    <property type="project" value="InterPro"/>
</dbReference>
<dbReference type="SUPFAM" id="SSF56349">
    <property type="entry name" value="DNA breaking-rejoining enzymes"/>
    <property type="match status" value="1"/>
</dbReference>
<evidence type="ECO:0000256" key="2">
    <source>
        <dbReference type="ARBA" id="ARBA00023172"/>
    </source>
</evidence>
<dbReference type="Gene3D" id="1.10.443.10">
    <property type="entry name" value="Intergrase catalytic core"/>
    <property type="match status" value="1"/>
</dbReference>
<reference evidence="3 4" key="2">
    <citation type="submission" date="2020-04" db="EMBL/GenBank/DDBJ databases">
        <title>Complete genome sequence of Alteromonas pelagimontana 5.12T.</title>
        <authorList>
            <person name="Sinha R.K."/>
            <person name="Krishnan K.P."/>
            <person name="Kurian J.P."/>
        </authorList>
    </citation>
    <scope>NUCLEOTIDE SEQUENCE [LARGE SCALE GENOMIC DNA]</scope>
    <source>
        <strain evidence="3 4">5.12</strain>
    </source>
</reference>
<dbReference type="AlphaFoldDB" id="A0A6M4M916"/>
<protein>
    <submittedName>
        <fullName evidence="3">Tyrosine-type recombinase/integrase</fullName>
    </submittedName>
</protein>
<evidence type="ECO:0000313" key="3">
    <source>
        <dbReference type="EMBL" id="QJR79662.1"/>
    </source>
</evidence>
<evidence type="ECO:0000313" key="4">
    <source>
        <dbReference type="Proteomes" id="UP000219285"/>
    </source>
</evidence>
<accession>A0A6M4M916</accession>
<dbReference type="InterPro" id="IPR010998">
    <property type="entry name" value="Integrase_recombinase_N"/>
</dbReference>
<dbReference type="GO" id="GO:0006310">
    <property type="term" value="P:DNA recombination"/>
    <property type="evidence" value="ECO:0007669"/>
    <property type="project" value="UniProtKB-KW"/>
</dbReference>
<keyword evidence="2" id="KW-0233">DNA recombination</keyword>
<gene>
    <name evidence="3" type="ORF">CA267_002030</name>
</gene>
<dbReference type="KEGG" id="apel:CA267_002030"/>
<dbReference type="Gene3D" id="3.30.160.60">
    <property type="entry name" value="Classic Zinc Finger"/>
    <property type="match status" value="1"/>
</dbReference>
<proteinExistence type="predicted"/>
<dbReference type="InterPro" id="IPR011010">
    <property type="entry name" value="DNA_brk_join_enz"/>
</dbReference>
<dbReference type="GO" id="GO:0003677">
    <property type="term" value="F:DNA binding"/>
    <property type="evidence" value="ECO:0007669"/>
    <property type="project" value="UniProtKB-KW"/>
</dbReference>
<dbReference type="EMBL" id="CP052766">
    <property type="protein sequence ID" value="QJR79662.1"/>
    <property type="molecule type" value="Genomic_DNA"/>
</dbReference>
<evidence type="ECO:0000256" key="1">
    <source>
        <dbReference type="ARBA" id="ARBA00023125"/>
    </source>
</evidence>
<dbReference type="InterPro" id="IPR013762">
    <property type="entry name" value="Integrase-like_cat_sf"/>
</dbReference>